<dbReference type="InterPro" id="IPR004152">
    <property type="entry name" value="GAT_dom"/>
</dbReference>
<dbReference type="SUPFAM" id="SSF89009">
    <property type="entry name" value="GAT-like domain"/>
    <property type="match status" value="1"/>
</dbReference>
<dbReference type="PROSITE" id="PS50909">
    <property type="entry name" value="GAT"/>
    <property type="match status" value="1"/>
</dbReference>
<organism evidence="3 4">
    <name type="scientific">Fasciola gigantica</name>
    <name type="common">Giant liver fluke</name>
    <dbReference type="NCBI Taxonomy" id="46835"/>
    <lineage>
        <taxon>Eukaryota</taxon>
        <taxon>Metazoa</taxon>
        <taxon>Spiralia</taxon>
        <taxon>Lophotrochozoa</taxon>
        <taxon>Platyhelminthes</taxon>
        <taxon>Trematoda</taxon>
        <taxon>Digenea</taxon>
        <taxon>Plagiorchiida</taxon>
        <taxon>Echinostomata</taxon>
        <taxon>Echinostomatoidea</taxon>
        <taxon>Fasciolidae</taxon>
        <taxon>Fasciola</taxon>
    </lineage>
</organism>
<accession>A0A504Z4K5</accession>
<dbReference type="OrthoDB" id="447025at2759"/>
<feature type="domain" description="GAT" evidence="2">
    <location>
        <begin position="13"/>
        <end position="141"/>
    </location>
</feature>
<dbReference type="Pfam" id="PF18308">
    <property type="entry name" value="GGA_N-GAT"/>
    <property type="match status" value="1"/>
</dbReference>
<dbReference type="GO" id="GO:0006893">
    <property type="term" value="P:Golgi to plasma membrane transport"/>
    <property type="evidence" value="ECO:0007669"/>
    <property type="project" value="TreeGrafter"/>
</dbReference>
<dbReference type="Gene3D" id="1.20.58.160">
    <property type="match status" value="1"/>
</dbReference>
<evidence type="ECO:0000313" key="4">
    <source>
        <dbReference type="Proteomes" id="UP000316759"/>
    </source>
</evidence>
<dbReference type="InterPro" id="IPR027422">
    <property type="entry name" value="GGA1-3"/>
</dbReference>
<reference evidence="3 4" key="1">
    <citation type="submission" date="2019-04" db="EMBL/GenBank/DDBJ databases">
        <title>Annotation for the trematode Fasciola gigantica.</title>
        <authorList>
            <person name="Choi Y.-J."/>
        </authorList>
    </citation>
    <scope>NUCLEOTIDE SEQUENCE [LARGE SCALE GENOMIC DNA]</scope>
    <source>
        <strain evidence="3">Uganda_cow_1</strain>
    </source>
</reference>
<dbReference type="GO" id="GO:0006886">
    <property type="term" value="P:intracellular protein transport"/>
    <property type="evidence" value="ECO:0007669"/>
    <property type="project" value="InterPro"/>
</dbReference>
<protein>
    <submittedName>
        <fullName evidence="3">ADP-ribosylation factor-binding protein GGA</fullName>
    </submittedName>
</protein>
<dbReference type="STRING" id="46835.A0A504Z4K5"/>
<dbReference type="Proteomes" id="UP000316759">
    <property type="component" value="Unassembled WGS sequence"/>
</dbReference>
<dbReference type="GO" id="GO:0043130">
    <property type="term" value="F:ubiquitin binding"/>
    <property type="evidence" value="ECO:0007669"/>
    <property type="project" value="InterPro"/>
</dbReference>
<evidence type="ECO:0000259" key="2">
    <source>
        <dbReference type="PROSITE" id="PS50909"/>
    </source>
</evidence>
<dbReference type="GO" id="GO:0031267">
    <property type="term" value="F:small GTPase binding"/>
    <property type="evidence" value="ECO:0007669"/>
    <property type="project" value="InterPro"/>
</dbReference>
<sequence>MGDASRRTDIFDRNRHSERLTKLLRSRNPNDIAEANRIIKSIVEEDQQRMEKETRRTTEMESLKNNTLLLNEMTANYIRSGASEAELELMSELVDNIGKARPLLYSFSLTHDENDIMTLTEIARICEQATSALEFYAEKVTKSAAHETPSVTNISGPDSPGLDLGNLAPESRTITPDNQTAGVDDLLSRDLFELGLSDVGPAVGAVPQPLVDLNPTTKPAPHTRYDELEDIFSKLVDKTPVSASTNQISPIKATSVPGVTKTPSHLVSQPCYHSSAFLSSSSADPVSDSPTKTQLFDELDALGRQMLGFDT</sequence>
<feature type="compositionally biased region" description="Polar residues" evidence="1">
    <location>
        <begin position="172"/>
        <end position="181"/>
    </location>
</feature>
<dbReference type="GO" id="GO:0005802">
    <property type="term" value="C:trans-Golgi network"/>
    <property type="evidence" value="ECO:0007669"/>
    <property type="project" value="InterPro"/>
</dbReference>
<dbReference type="InterPro" id="IPR038425">
    <property type="entry name" value="GAT_sf"/>
</dbReference>
<dbReference type="EMBL" id="SUNJ01003965">
    <property type="protein sequence ID" value="TPP64848.1"/>
    <property type="molecule type" value="Genomic_DNA"/>
</dbReference>
<comment type="caution">
    <text evidence="3">The sequence shown here is derived from an EMBL/GenBank/DDBJ whole genome shotgun (WGS) entry which is preliminary data.</text>
</comment>
<gene>
    <name evidence="3" type="ORF">FGIG_08718</name>
</gene>
<dbReference type="GO" id="GO:0035091">
    <property type="term" value="F:phosphatidylinositol binding"/>
    <property type="evidence" value="ECO:0007669"/>
    <property type="project" value="InterPro"/>
</dbReference>
<feature type="region of interest" description="Disordered" evidence="1">
    <location>
        <begin position="146"/>
        <end position="181"/>
    </location>
</feature>
<keyword evidence="4" id="KW-1185">Reference proteome</keyword>
<dbReference type="Gene3D" id="1.20.5.170">
    <property type="match status" value="1"/>
</dbReference>
<dbReference type="PANTHER" id="PTHR45905">
    <property type="entry name" value="GOLGI-LOCALIZED, GAMMA-ADAPTIN EAR CONTAINING, ARF BINDING PROTEIN"/>
    <property type="match status" value="1"/>
</dbReference>
<dbReference type="InterPro" id="IPR041198">
    <property type="entry name" value="GGA_N-GAT"/>
</dbReference>
<evidence type="ECO:0000313" key="3">
    <source>
        <dbReference type="EMBL" id="TPP64848.1"/>
    </source>
</evidence>
<proteinExistence type="predicted"/>
<evidence type="ECO:0000256" key="1">
    <source>
        <dbReference type="SAM" id="MobiDB-lite"/>
    </source>
</evidence>
<name>A0A504Z4K5_FASGI</name>
<dbReference type="AlphaFoldDB" id="A0A504Z4K5"/>
<dbReference type="PANTHER" id="PTHR45905:SF1">
    <property type="entry name" value="GOLGI-LOCALIZED, GAMMA-ADAPTIN EAR CONTAINING, ARF BINDING PROTEIN"/>
    <property type="match status" value="1"/>
</dbReference>
<dbReference type="GO" id="GO:0034394">
    <property type="term" value="P:protein localization to cell surface"/>
    <property type="evidence" value="ECO:0007669"/>
    <property type="project" value="TreeGrafter"/>
</dbReference>